<accession>A0ABW2B4E6</accession>
<comment type="caution">
    <text evidence="1">The sequence shown here is derived from an EMBL/GenBank/DDBJ whole genome shotgun (WGS) entry which is preliminary data.</text>
</comment>
<organism evidence="1 2">
    <name type="scientific">Sulfitobacter porphyrae</name>
    <dbReference type="NCBI Taxonomy" id="1246864"/>
    <lineage>
        <taxon>Bacteria</taxon>
        <taxon>Pseudomonadati</taxon>
        <taxon>Pseudomonadota</taxon>
        <taxon>Alphaproteobacteria</taxon>
        <taxon>Rhodobacterales</taxon>
        <taxon>Roseobacteraceae</taxon>
        <taxon>Sulfitobacter</taxon>
    </lineage>
</organism>
<name>A0ABW2B4E6_9RHOB</name>
<keyword evidence="2" id="KW-1185">Reference proteome</keyword>
<evidence type="ECO:0000313" key="2">
    <source>
        <dbReference type="Proteomes" id="UP001596353"/>
    </source>
</evidence>
<dbReference type="EMBL" id="JBHSWG010000001">
    <property type="protein sequence ID" value="MFC6760609.1"/>
    <property type="molecule type" value="Genomic_DNA"/>
</dbReference>
<evidence type="ECO:0000313" key="1">
    <source>
        <dbReference type="EMBL" id="MFC6760609.1"/>
    </source>
</evidence>
<reference evidence="2" key="1">
    <citation type="journal article" date="2019" name="Int. J. Syst. Evol. Microbiol.">
        <title>The Global Catalogue of Microorganisms (GCM) 10K type strain sequencing project: providing services to taxonomists for standard genome sequencing and annotation.</title>
        <authorList>
            <consortium name="The Broad Institute Genomics Platform"/>
            <consortium name="The Broad Institute Genome Sequencing Center for Infectious Disease"/>
            <person name="Wu L."/>
            <person name="Ma J."/>
        </authorList>
    </citation>
    <scope>NUCLEOTIDE SEQUENCE [LARGE SCALE GENOMIC DNA]</scope>
    <source>
        <strain evidence="2">CCUG 66188</strain>
    </source>
</reference>
<dbReference type="Proteomes" id="UP001596353">
    <property type="component" value="Unassembled WGS sequence"/>
</dbReference>
<protein>
    <submittedName>
        <fullName evidence="1">Uncharacterized protein</fullName>
    </submittedName>
</protein>
<gene>
    <name evidence="1" type="ORF">ACFQFQ_15685</name>
</gene>
<sequence length="169" mass="18920">MKHDIVAAGTAQGADLRVEVVDTQAGFAALKEAWQALEQRDPEGTVFLSWDWLREAFTDQLYRWSVLVVRDGGGAVVCLVPLKYRVHWSGSQQEFQTQLQAGAVCCGANIPDFSARPNVRRRGWRPRHAIWPRCPGSRCRCAMSPSRSAAASLPMRWRRRGLLCAICPI</sequence>
<proteinExistence type="predicted"/>